<dbReference type="Proteomes" id="UP000216752">
    <property type="component" value="Chromosome"/>
</dbReference>
<evidence type="ECO:0000313" key="2">
    <source>
        <dbReference type="Proteomes" id="UP000216752"/>
    </source>
</evidence>
<organism evidence="1 2">
    <name type="scientific">Sporomusa silvacetica DSM 10669</name>
    <dbReference type="NCBI Taxonomy" id="1123289"/>
    <lineage>
        <taxon>Bacteria</taxon>
        <taxon>Bacillati</taxon>
        <taxon>Bacillota</taxon>
        <taxon>Negativicutes</taxon>
        <taxon>Selenomonadales</taxon>
        <taxon>Sporomusaceae</taxon>
        <taxon>Sporomusa</taxon>
    </lineage>
</organism>
<evidence type="ECO:0000313" key="1">
    <source>
        <dbReference type="EMBL" id="XFO64792.1"/>
    </source>
</evidence>
<dbReference type="RefSeq" id="WP_094607737.1">
    <property type="nucleotide sequence ID" value="NZ_CP155573.1"/>
</dbReference>
<reference evidence="1" key="1">
    <citation type="submission" date="2024-05" db="EMBL/GenBank/DDBJ databases">
        <title>Isolation and characterization of Sporomusa carbonis sp. nov., a carboxydotrophic hydrogenogen in the genus of Sporomusa isolated from a charcoal burning pile.</title>
        <authorList>
            <person name="Boeer T."/>
            <person name="Rosenbaum F."/>
            <person name="Eysell L."/>
            <person name="Mueller V."/>
            <person name="Daniel R."/>
            <person name="Poehlein A."/>
        </authorList>
    </citation>
    <scope>NUCLEOTIDE SEQUENCE [LARGE SCALE GENOMIC DNA]</scope>
    <source>
        <strain evidence="1">DSM 10669</strain>
    </source>
</reference>
<protein>
    <recommendedName>
        <fullName evidence="3">ATP-binding sugar transporter from pro-phage</fullName>
    </recommendedName>
</protein>
<proteinExistence type="predicted"/>
<evidence type="ECO:0008006" key="3">
    <source>
        <dbReference type="Google" id="ProtNLM"/>
    </source>
</evidence>
<gene>
    <name evidence="1" type="ORF">SPSIL_009010</name>
</gene>
<accession>A0ABZ3IGI8</accession>
<name>A0ABZ3IGI8_9FIRM</name>
<dbReference type="EMBL" id="CP155573">
    <property type="protein sequence ID" value="XFO64792.1"/>
    <property type="molecule type" value="Genomic_DNA"/>
</dbReference>
<sequence>MNLKDVMSTDIDDVFLDVDEFATTHTIDGQANILCVIDDKSSPNQIDGVYVVRRQLFVKQETLGYRPIPGQKMSIDNEYFYIVDCIGEGLLEVILEANRS</sequence>
<keyword evidence="2" id="KW-1185">Reference proteome</keyword>